<gene>
    <name evidence="1" type="ORF">M419DRAFT_130589</name>
</gene>
<dbReference type="EMBL" id="KI911148">
    <property type="protein sequence ID" value="ETS01560.1"/>
    <property type="molecule type" value="Genomic_DNA"/>
</dbReference>
<sequence length="56" mass="6011">MPAPTYIISRVADPIFAVVIGVSAAATRINREEKAKGKTTNETIEAGLRRIGLSKK</sequence>
<dbReference type="OrthoDB" id="2155101at2759"/>
<proteinExistence type="predicted"/>
<protein>
    <recommendedName>
        <fullName evidence="3">Non-classical export protein 1</fullName>
    </recommendedName>
</protein>
<name>A0A024S881_HYPJR</name>
<evidence type="ECO:0000313" key="1">
    <source>
        <dbReference type="EMBL" id="ETS01560.1"/>
    </source>
</evidence>
<dbReference type="AlphaFoldDB" id="A0A024S881"/>
<dbReference type="HOGENOM" id="CLU_202020_0_0_1"/>
<organism evidence="1 2">
    <name type="scientific">Hypocrea jecorina (strain ATCC 56765 / BCRC 32924 / NRRL 11460 / Rut C-30)</name>
    <name type="common">Trichoderma reesei</name>
    <dbReference type="NCBI Taxonomy" id="1344414"/>
    <lineage>
        <taxon>Eukaryota</taxon>
        <taxon>Fungi</taxon>
        <taxon>Dikarya</taxon>
        <taxon>Ascomycota</taxon>
        <taxon>Pezizomycotina</taxon>
        <taxon>Sordariomycetes</taxon>
        <taxon>Hypocreomycetidae</taxon>
        <taxon>Hypocreales</taxon>
        <taxon>Hypocreaceae</taxon>
        <taxon>Trichoderma</taxon>
    </lineage>
</organism>
<dbReference type="Proteomes" id="UP000024376">
    <property type="component" value="Unassembled WGS sequence"/>
</dbReference>
<dbReference type="InterPro" id="IPR024242">
    <property type="entry name" value="NCE101"/>
</dbReference>
<accession>A0A024S881</accession>
<evidence type="ECO:0008006" key="3">
    <source>
        <dbReference type="Google" id="ProtNLM"/>
    </source>
</evidence>
<evidence type="ECO:0000313" key="2">
    <source>
        <dbReference type="Proteomes" id="UP000024376"/>
    </source>
</evidence>
<dbReference type="Pfam" id="PF11654">
    <property type="entry name" value="NCE101"/>
    <property type="match status" value="1"/>
</dbReference>
<reference evidence="2" key="1">
    <citation type="journal article" date="2013" name="Ind. Biotechnol.">
        <title>Comparative genomics analysis of Trichoderma reesei strains.</title>
        <authorList>
            <person name="Koike H."/>
            <person name="Aerts A."/>
            <person name="LaButti K."/>
            <person name="Grigoriev I.V."/>
            <person name="Baker S.E."/>
        </authorList>
    </citation>
    <scope>NUCLEOTIDE SEQUENCE [LARGE SCALE GENOMIC DNA]</scope>
    <source>
        <strain evidence="2">ATCC 56765 / BCRC 32924 / NRRL 11460 / Rut C-30</strain>
    </source>
</reference>
<dbReference type="GO" id="GO:0009306">
    <property type="term" value="P:protein secretion"/>
    <property type="evidence" value="ECO:0007669"/>
    <property type="project" value="InterPro"/>
</dbReference>
<dbReference type="KEGG" id="trr:M419DRAFT_130589"/>